<dbReference type="Proteomes" id="UP000288216">
    <property type="component" value="Unassembled WGS sequence"/>
</dbReference>
<evidence type="ECO:0000259" key="9">
    <source>
        <dbReference type="PROSITE" id="PS50984"/>
    </source>
</evidence>
<dbReference type="GO" id="GO:0009982">
    <property type="term" value="F:pseudouridine synthase activity"/>
    <property type="evidence" value="ECO:0007669"/>
    <property type="project" value="InterPro"/>
</dbReference>
<dbReference type="FunFam" id="3.30.2350.20:FF:000005">
    <property type="entry name" value="pseudouridylate synthase 7 homolog-like protein"/>
    <property type="match status" value="1"/>
</dbReference>
<comment type="function">
    <text evidence="5">Pseudouridine synthase that catalyzes pseudouridylation of mRNAs.</text>
</comment>
<feature type="region of interest" description="Disordered" evidence="8">
    <location>
        <begin position="82"/>
        <end position="124"/>
    </location>
</feature>
<comment type="caution">
    <text evidence="10">The sequence shown here is derived from an EMBL/GenBank/DDBJ whole genome shotgun (WGS) entry which is preliminary data.</text>
</comment>
<evidence type="ECO:0000256" key="6">
    <source>
        <dbReference type="ARBA" id="ARBA00067866"/>
    </source>
</evidence>
<dbReference type="PROSITE" id="PS50984">
    <property type="entry name" value="TRUD"/>
    <property type="match status" value="1"/>
</dbReference>
<comment type="similarity">
    <text evidence="2">Belongs to the pseudouridine synthase TruD family.</text>
</comment>
<dbReference type="GO" id="GO:0003723">
    <property type="term" value="F:RNA binding"/>
    <property type="evidence" value="ECO:0007669"/>
    <property type="project" value="InterPro"/>
</dbReference>
<dbReference type="Pfam" id="PF23943">
    <property type="entry name" value="PUS7L_N"/>
    <property type="match status" value="1"/>
</dbReference>
<dbReference type="NCBIfam" id="TIGR00094">
    <property type="entry name" value="tRNA_TruD_broad"/>
    <property type="match status" value="1"/>
</dbReference>
<keyword evidence="4" id="KW-0413">Isomerase</keyword>
<dbReference type="Pfam" id="PF01142">
    <property type="entry name" value="TruD"/>
    <property type="match status" value="1"/>
</dbReference>
<feature type="compositionally biased region" description="Polar residues" evidence="8">
    <location>
        <begin position="104"/>
        <end position="124"/>
    </location>
</feature>
<feature type="domain" description="TRUD" evidence="9">
    <location>
        <begin position="432"/>
        <end position="655"/>
    </location>
</feature>
<protein>
    <recommendedName>
        <fullName evidence="6">Pseudouridylate synthase PUS7L</fullName>
    </recommendedName>
    <alternativeName>
        <fullName evidence="7">Pseudouridylate synthase 7 homolog-like protein</fullName>
    </alternativeName>
</protein>
<evidence type="ECO:0000256" key="2">
    <source>
        <dbReference type="ARBA" id="ARBA00007953"/>
    </source>
</evidence>
<name>A0A401P5E5_SCYTO</name>
<comment type="catalytic activity">
    <reaction evidence="1">
        <text>a uridine in mRNA = a pseudouridine in mRNA</text>
        <dbReference type="Rhea" id="RHEA:56644"/>
        <dbReference type="Rhea" id="RHEA-COMP:14658"/>
        <dbReference type="Rhea" id="RHEA-COMP:14659"/>
        <dbReference type="ChEBI" id="CHEBI:65314"/>
        <dbReference type="ChEBI" id="CHEBI:65315"/>
    </reaction>
</comment>
<proteinExistence type="inferred from homology"/>
<dbReference type="GO" id="GO:0006397">
    <property type="term" value="P:mRNA processing"/>
    <property type="evidence" value="ECO:0007669"/>
    <property type="project" value="UniProtKB-KW"/>
</dbReference>
<feature type="region of interest" description="Disordered" evidence="8">
    <location>
        <begin position="670"/>
        <end position="689"/>
    </location>
</feature>
<keyword evidence="11" id="KW-1185">Reference proteome</keyword>
<organism evidence="10 11">
    <name type="scientific">Scyliorhinus torazame</name>
    <name type="common">Cloudy catshark</name>
    <name type="synonym">Catulus torazame</name>
    <dbReference type="NCBI Taxonomy" id="75743"/>
    <lineage>
        <taxon>Eukaryota</taxon>
        <taxon>Metazoa</taxon>
        <taxon>Chordata</taxon>
        <taxon>Craniata</taxon>
        <taxon>Vertebrata</taxon>
        <taxon>Chondrichthyes</taxon>
        <taxon>Elasmobranchii</taxon>
        <taxon>Galeomorphii</taxon>
        <taxon>Galeoidea</taxon>
        <taxon>Carcharhiniformes</taxon>
        <taxon>Scyliorhinidae</taxon>
        <taxon>Scyliorhinus</taxon>
    </lineage>
</organism>
<dbReference type="EMBL" id="BFAA01000177">
    <property type="protein sequence ID" value="GCB68316.1"/>
    <property type="molecule type" value="Genomic_DNA"/>
</dbReference>
<feature type="compositionally biased region" description="Basic and acidic residues" evidence="8">
    <location>
        <begin position="89"/>
        <end position="103"/>
    </location>
</feature>
<dbReference type="SUPFAM" id="SSF55120">
    <property type="entry name" value="Pseudouridine synthase"/>
    <property type="match status" value="1"/>
</dbReference>
<evidence type="ECO:0000256" key="7">
    <source>
        <dbReference type="ARBA" id="ARBA00079696"/>
    </source>
</evidence>
<dbReference type="GO" id="GO:0001522">
    <property type="term" value="P:pseudouridine synthesis"/>
    <property type="evidence" value="ECO:0007669"/>
    <property type="project" value="InterPro"/>
</dbReference>
<dbReference type="InterPro" id="IPR011760">
    <property type="entry name" value="PsdUridine_synth_TruD_insert"/>
</dbReference>
<keyword evidence="3" id="KW-0507">mRNA processing</keyword>
<dbReference type="InterPro" id="IPR020103">
    <property type="entry name" value="PsdUridine_synth_cat_dom_sf"/>
</dbReference>
<dbReference type="InterPro" id="IPR056961">
    <property type="entry name" value="R3H_PUS7L"/>
</dbReference>
<evidence type="ECO:0000256" key="1">
    <source>
        <dbReference type="ARBA" id="ARBA00001166"/>
    </source>
</evidence>
<evidence type="ECO:0000256" key="3">
    <source>
        <dbReference type="ARBA" id="ARBA00022664"/>
    </source>
</evidence>
<gene>
    <name evidence="10" type="ORF">scyTo_0000858</name>
</gene>
<dbReference type="InterPro" id="IPR056963">
    <property type="entry name" value="PUS7L_N"/>
</dbReference>
<sequence length="717" mass="80262">MKEFPGSRMDGLPFHWVSDHTGFCGTIKNSASDFMVTEIDVHGQLVSDAGSDRSQDSCDTEYEQEMVHPSCNKRLKRQEKTLENFPELPKVDKSKDAKVEHSKINQTADRNLSESSLNSPSVQASKTLEDTLDLLLGTSVAEMLETFALAAKERKPAEGEGTAEEAIFSLGTFPEKSQRAAIHSAVRQKFPFLKTVTNSAEIQAIPDPQYLELCQLVTEEEVNGLFCFLDSKDRSSKFMFHPDGSKEHRKAVHHLVSKYFGKLVETKSFSAQDGDGHQGAVITVRFRDKIISGRKRHANDCGAVPMIYTAFTLCKVNMETLEAVACLASELGVVPSDFSYAGIKDKKAITSQTMVVKNVTINRLKAKQLSIQSKGLKVYNLRHATQHLHIGQLKGNHFSIVIRNISKHQEDDPEASLADRVLEAIEKVKEKGFVNYYGPQRFGLGQNVQTDQIGLALLKGTLVKAVHLFFTPEEGNDPVNKAKRHFIQTEDVKGTLALMPEYKTRERLVLRALNRYGNDQEGCARAWFSLPHSMRVLYIHSYCSKIWNKAVTFRLETYGLKVVEGDLVTCDNPAWDLSSQNNTVHVVTAEDLKSNVYSVNQVVLPMPGNNIQYPCNKLASWYQEALARDGLKACKFRIPALQLNIPGCYRRLLAQPQQLVFHWLESKDVPSTDRDGGLVTSESEQPQQMRDSLSLSFSLNSSCYATVCLREIMKCSV</sequence>
<dbReference type="AlphaFoldDB" id="A0A401P5E5"/>
<dbReference type="Gene3D" id="3.30.2350.20">
    <property type="entry name" value="TruD, catalytic domain"/>
    <property type="match status" value="2"/>
</dbReference>
<dbReference type="CDD" id="cd02576">
    <property type="entry name" value="PseudoU_synth_ScPUS7"/>
    <property type="match status" value="1"/>
</dbReference>
<evidence type="ECO:0000313" key="11">
    <source>
        <dbReference type="Proteomes" id="UP000288216"/>
    </source>
</evidence>
<dbReference type="InterPro" id="IPR001656">
    <property type="entry name" value="PsdUridine_synth_TruD"/>
</dbReference>
<feature type="compositionally biased region" description="Polar residues" evidence="8">
    <location>
        <begin position="680"/>
        <end position="689"/>
    </location>
</feature>
<dbReference type="GO" id="GO:0005634">
    <property type="term" value="C:nucleus"/>
    <property type="evidence" value="ECO:0007669"/>
    <property type="project" value="TreeGrafter"/>
</dbReference>
<dbReference type="OrthoDB" id="447290at2759"/>
<accession>A0A401P5E5</accession>
<dbReference type="InterPro" id="IPR042214">
    <property type="entry name" value="TruD_catalytic"/>
</dbReference>
<dbReference type="Pfam" id="PF25094">
    <property type="entry name" value="R3H_PUS7L"/>
    <property type="match status" value="1"/>
</dbReference>
<evidence type="ECO:0000256" key="8">
    <source>
        <dbReference type="SAM" id="MobiDB-lite"/>
    </source>
</evidence>
<dbReference type="PANTHER" id="PTHR13326:SF21">
    <property type="entry name" value="PSEUDOURIDYLATE SYNTHASE PUS7L"/>
    <property type="match status" value="1"/>
</dbReference>
<evidence type="ECO:0000256" key="5">
    <source>
        <dbReference type="ARBA" id="ARBA00057241"/>
    </source>
</evidence>
<reference evidence="10 11" key="1">
    <citation type="journal article" date="2018" name="Nat. Ecol. Evol.">
        <title>Shark genomes provide insights into elasmobranch evolution and the origin of vertebrates.</title>
        <authorList>
            <person name="Hara Y"/>
            <person name="Yamaguchi K"/>
            <person name="Onimaru K"/>
            <person name="Kadota M"/>
            <person name="Koyanagi M"/>
            <person name="Keeley SD"/>
            <person name="Tatsumi K"/>
            <person name="Tanaka K"/>
            <person name="Motone F"/>
            <person name="Kageyama Y"/>
            <person name="Nozu R"/>
            <person name="Adachi N"/>
            <person name="Nishimura O"/>
            <person name="Nakagawa R"/>
            <person name="Tanegashima C"/>
            <person name="Kiyatake I"/>
            <person name="Matsumoto R"/>
            <person name="Murakumo K"/>
            <person name="Nishida K"/>
            <person name="Terakita A"/>
            <person name="Kuratani S"/>
            <person name="Sato K"/>
            <person name="Hyodo S Kuraku.S."/>
        </authorList>
    </citation>
    <scope>NUCLEOTIDE SEQUENCE [LARGE SCALE GENOMIC DNA]</scope>
</reference>
<dbReference type="PANTHER" id="PTHR13326">
    <property type="entry name" value="TRNA PSEUDOURIDINE SYNTHASE D"/>
    <property type="match status" value="1"/>
</dbReference>
<evidence type="ECO:0000313" key="10">
    <source>
        <dbReference type="EMBL" id="GCB68316.1"/>
    </source>
</evidence>
<dbReference type="PIRSF" id="PIRSF037016">
    <property type="entry name" value="Pseudouridin_synth_euk_prd"/>
    <property type="match status" value="1"/>
</dbReference>
<dbReference type="STRING" id="75743.A0A401P5E5"/>
<evidence type="ECO:0000256" key="4">
    <source>
        <dbReference type="ARBA" id="ARBA00023235"/>
    </source>
</evidence>
<dbReference type="OMA" id="FPNNKVH"/>